<organism evidence="2 5">
    <name type="scientific">Marinomonas gallaica</name>
    <dbReference type="NCBI Taxonomy" id="1806667"/>
    <lineage>
        <taxon>Bacteria</taxon>
        <taxon>Pseudomonadati</taxon>
        <taxon>Pseudomonadota</taxon>
        <taxon>Gammaproteobacteria</taxon>
        <taxon>Oceanospirillales</taxon>
        <taxon>Oceanospirillaceae</taxon>
        <taxon>Marinomonas</taxon>
    </lineage>
</organism>
<reference evidence="3 4" key="1">
    <citation type="submission" date="2016-06" db="EMBL/GenBank/DDBJ databases">
        <authorList>
            <person name="Rodrigo-Torres L."/>
            <person name="Arahal D.R."/>
        </authorList>
    </citation>
    <scope>NUCLEOTIDE SEQUENCE [LARGE SCALE GENOMIC DNA]</scope>
    <source>
        <strain evidence="3 4">CECT 5116</strain>
    </source>
</reference>
<dbReference type="InterPro" id="IPR002109">
    <property type="entry name" value="Glutaredoxin"/>
</dbReference>
<dbReference type="RefSeq" id="WP_067038360.1">
    <property type="nucleotide sequence ID" value="NZ_CP187511.1"/>
</dbReference>
<evidence type="ECO:0000313" key="4">
    <source>
        <dbReference type="Proteomes" id="UP000092840"/>
    </source>
</evidence>
<dbReference type="PROSITE" id="PS51354">
    <property type="entry name" value="GLUTAREDOXIN_2"/>
    <property type="match status" value="1"/>
</dbReference>
<feature type="domain" description="Glutaredoxin" evidence="1">
    <location>
        <begin position="13"/>
        <end position="64"/>
    </location>
</feature>
<dbReference type="Pfam" id="PF00462">
    <property type="entry name" value="Glutaredoxin"/>
    <property type="match status" value="1"/>
</dbReference>
<evidence type="ECO:0000313" key="2">
    <source>
        <dbReference type="EMBL" id="SBT19102.1"/>
    </source>
</evidence>
<dbReference type="EMBL" id="FLRA01000024">
    <property type="protein sequence ID" value="SBT19102.1"/>
    <property type="molecule type" value="Genomic_DNA"/>
</dbReference>
<proteinExistence type="predicted"/>
<evidence type="ECO:0000313" key="3">
    <source>
        <dbReference type="EMBL" id="SBT20823.1"/>
    </source>
</evidence>
<dbReference type="AlphaFoldDB" id="A0A1C3JVJ0"/>
<dbReference type="Proteomes" id="UP000092840">
    <property type="component" value="Unassembled WGS sequence"/>
</dbReference>
<dbReference type="Proteomes" id="UP000092871">
    <property type="component" value="Unassembled WGS sequence"/>
</dbReference>
<reference evidence="2 5" key="2">
    <citation type="submission" date="2016-06" db="EMBL/GenBank/DDBJ databases">
        <authorList>
            <person name="Kjaerup R.B."/>
            <person name="Dalgaard T.S."/>
            <person name="Juul-Madsen H.R."/>
        </authorList>
    </citation>
    <scope>NUCLEOTIDE SEQUENCE [LARGE SCALE GENOMIC DNA]</scope>
    <source>
        <strain evidence="2 5">CECT 5115</strain>
    </source>
</reference>
<dbReference type="Gene3D" id="3.40.30.10">
    <property type="entry name" value="Glutaredoxin"/>
    <property type="match status" value="1"/>
</dbReference>
<dbReference type="CDD" id="cd02066">
    <property type="entry name" value="GRX_family"/>
    <property type="match status" value="1"/>
</dbReference>
<accession>A0A1C3JVJ0</accession>
<dbReference type="SUPFAM" id="SSF52833">
    <property type="entry name" value="Thioredoxin-like"/>
    <property type="match status" value="1"/>
</dbReference>
<evidence type="ECO:0000313" key="5">
    <source>
        <dbReference type="Proteomes" id="UP000092871"/>
    </source>
</evidence>
<dbReference type="InterPro" id="IPR036249">
    <property type="entry name" value="Thioredoxin-like_sf"/>
</dbReference>
<dbReference type="EMBL" id="FLRB01000009">
    <property type="protein sequence ID" value="SBT20823.1"/>
    <property type="molecule type" value="Genomic_DNA"/>
</dbReference>
<keyword evidence="4" id="KW-1185">Reference proteome</keyword>
<evidence type="ECO:0000259" key="1">
    <source>
        <dbReference type="Pfam" id="PF00462"/>
    </source>
</evidence>
<sequence length="77" mass="8404">MKHYTLYCASDNGFCSAAENTLAQNNIAFETISVNIANASSDLVGLFANDATRTPQVFYGTEYVGNLDDIQSLFRTV</sequence>
<protein>
    <recommendedName>
        <fullName evidence="1">Glutaredoxin domain-containing protein</fullName>
    </recommendedName>
</protein>
<dbReference type="OrthoDB" id="9814618at2"/>
<gene>
    <name evidence="2" type="ORF">MGA5115_03263</name>
    <name evidence="3" type="ORF">MGA5116_01410</name>
</gene>
<name>A0A1C3JVJ0_9GAMM</name>